<name>A0A840VK85_9PROT</name>
<dbReference type="Pfam" id="PF01370">
    <property type="entry name" value="Epimerase"/>
    <property type="match status" value="1"/>
</dbReference>
<dbReference type="EMBL" id="JACHFJ010000002">
    <property type="protein sequence ID" value="MBB5372659.1"/>
    <property type="molecule type" value="Genomic_DNA"/>
</dbReference>
<dbReference type="PANTHER" id="PTHR48079:SF6">
    <property type="entry name" value="NAD(P)-BINDING DOMAIN-CONTAINING PROTEIN-RELATED"/>
    <property type="match status" value="1"/>
</dbReference>
<protein>
    <submittedName>
        <fullName evidence="2">UDP-glucose 4-epimerase</fullName>
        <ecNumber evidence="2">5.1.3.2</ecNumber>
    </submittedName>
</protein>
<dbReference type="InterPro" id="IPR051783">
    <property type="entry name" value="NAD(P)-dependent_oxidoreduct"/>
</dbReference>
<evidence type="ECO:0000313" key="2">
    <source>
        <dbReference type="EMBL" id="MBB5372659.1"/>
    </source>
</evidence>
<evidence type="ECO:0000259" key="1">
    <source>
        <dbReference type="Pfam" id="PF01370"/>
    </source>
</evidence>
<keyword evidence="2" id="KW-0413">Isomerase</keyword>
<comment type="caution">
    <text evidence="2">The sequence shown here is derived from an EMBL/GenBank/DDBJ whole genome shotgun (WGS) entry which is preliminary data.</text>
</comment>
<keyword evidence="3" id="KW-1185">Reference proteome</keyword>
<gene>
    <name evidence="2" type="ORF">HNP71_000897</name>
</gene>
<dbReference type="GO" id="GO:0004029">
    <property type="term" value="F:aldehyde dehydrogenase (NAD+) activity"/>
    <property type="evidence" value="ECO:0007669"/>
    <property type="project" value="TreeGrafter"/>
</dbReference>
<organism evidence="2 3">
    <name type="scientific">Acidocella aromatica</name>
    <dbReference type="NCBI Taxonomy" id="1303579"/>
    <lineage>
        <taxon>Bacteria</taxon>
        <taxon>Pseudomonadati</taxon>
        <taxon>Pseudomonadota</taxon>
        <taxon>Alphaproteobacteria</taxon>
        <taxon>Acetobacterales</taxon>
        <taxon>Acidocellaceae</taxon>
        <taxon>Acidocella</taxon>
    </lineage>
</organism>
<accession>A0A840VK85</accession>
<reference evidence="2 3" key="1">
    <citation type="submission" date="2020-08" db="EMBL/GenBank/DDBJ databases">
        <title>Genomic Encyclopedia of Type Strains, Phase IV (KMG-IV): sequencing the most valuable type-strain genomes for metagenomic binning, comparative biology and taxonomic classification.</title>
        <authorList>
            <person name="Goeker M."/>
        </authorList>
    </citation>
    <scope>NUCLEOTIDE SEQUENCE [LARGE SCALE GENOMIC DNA]</scope>
    <source>
        <strain evidence="2 3">DSM 27026</strain>
    </source>
</reference>
<dbReference type="Gene3D" id="3.40.50.720">
    <property type="entry name" value="NAD(P)-binding Rossmann-like Domain"/>
    <property type="match status" value="1"/>
</dbReference>
<dbReference type="GO" id="GO:0005737">
    <property type="term" value="C:cytoplasm"/>
    <property type="evidence" value="ECO:0007669"/>
    <property type="project" value="TreeGrafter"/>
</dbReference>
<dbReference type="SUPFAM" id="SSF51735">
    <property type="entry name" value="NAD(P)-binding Rossmann-fold domains"/>
    <property type="match status" value="1"/>
</dbReference>
<feature type="domain" description="NAD-dependent epimerase/dehydratase" evidence="1">
    <location>
        <begin position="3"/>
        <end position="207"/>
    </location>
</feature>
<dbReference type="GO" id="GO:0003978">
    <property type="term" value="F:UDP-glucose 4-epimerase activity"/>
    <property type="evidence" value="ECO:0007669"/>
    <property type="project" value="UniProtKB-EC"/>
</dbReference>
<evidence type="ECO:0000313" key="3">
    <source>
        <dbReference type="Proteomes" id="UP000553706"/>
    </source>
</evidence>
<dbReference type="InterPro" id="IPR036291">
    <property type="entry name" value="NAD(P)-bd_dom_sf"/>
</dbReference>
<dbReference type="AlphaFoldDB" id="A0A840VK85"/>
<dbReference type="RefSeq" id="WP_183265665.1">
    <property type="nucleotide sequence ID" value="NZ_JACHFJ010000002.1"/>
</dbReference>
<proteinExistence type="predicted"/>
<sequence length="305" mass="31793">MRVFVSGASGYVGGGIARHLAARGHEVLGGVRRPSKLPENVTPLLTGDLADQAPDLSGVDAVVHAAGLAHIRNAPPEAWERANVQAAETLARAALAAGVRRFVLISSIGVLGRTVSGIADEATPPNPADAYASSKLTAEIRLRALLGKRLCVLRPAAIIGPGCPGNLPLLLKLLRLGVPLPFASIRNSRSFIALGDLARLVELVLLAETAPSLVLAAHPEPISTPALIRALAEGMGIPPRLLPFPPALLALAAKITGRGAMWQSLAGSFAVTPRAALAMGWKPAETLAETLRITSRYYNTTHKTP</sequence>
<dbReference type="InterPro" id="IPR001509">
    <property type="entry name" value="Epimerase_deHydtase"/>
</dbReference>
<dbReference type="Proteomes" id="UP000553706">
    <property type="component" value="Unassembled WGS sequence"/>
</dbReference>
<dbReference type="EC" id="5.1.3.2" evidence="2"/>
<dbReference type="PANTHER" id="PTHR48079">
    <property type="entry name" value="PROTEIN YEEZ"/>
    <property type="match status" value="1"/>
</dbReference>